<evidence type="ECO:0000313" key="2">
    <source>
        <dbReference type="Proteomes" id="UP000030711"/>
    </source>
</evidence>
<name>A0AAD9WHM9_EUCGR</name>
<proteinExistence type="predicted"/>
<organism evidence="1 2">
    <name type="scientific">Eucalyptus grandis</name>
    <name type="common">Flooded gum</name>
    <dbReference type="NCBI Taxonomy" id="71139"/>
    <lineage>
        <taxon>Eukaryota</taxon>
        <taxon>Viridiplantae</taxon>
        <taxon>Streptophyta</taxon>
        <taxon>Embryophyta</taxon>
        <taxon>Tracheophyta</taxon>
        <taxon>Spermatophyta</taxon>
        <taxon>Magnoliopsida</taxon>
        <taxon>eudicotyledons</taxon>
        <taxon>Gunneridae</taxon>
        <taxon>Pentapetalae</taxon>
        <taxon>rosids</taxon>
        <taxon>malvids</taxon>
        <taxon>Myrtales</taxon>
        <taxon>Myrtaceae</taxon>
        <taxon>Myrtoideae</taxon>
        <taxon>Eucalypteae</taxon>
        <taxon>Eucalyptus</taxon>
    </lineage>
</organism>
<protein>
    <submittedName>
        <fullName evidence="1">Uncharacterized protein</fullName>
    </submittedName>
</protein>
<keyword evidence="2" id="KW-1185">Reference proteome</keyword>
<gene>
    <name evidence="1" type="ORF">EUGRSUZ_L02789</name>
</gene>
<evidence type="ECO:0000313" key="1">
    <source>
        <dbReference type="EMBL" id="KAK2631529.1"/>
    </source>
</evidence>
<dbReference type="Proteomes" id="UP000030711">
    <property type="component" value="Unassembled WGS sequence"/>
</dbReference>
<accession>A0AAD9WHM9</accession>
<comment type="caution">
    <text evidence="1">The sequence shown here is derived from an EMBL/GenBank/DDBJ whole genome shotgun (WGS) entry which is preliminary data.</text>
</comment>
<reference evidence="1 2" key="1">
    <citation type="journal article" date="2014" name="Nature">
        <title>The genome of Eucalyptus grandis.</title>
        <authorList>
            <person name="Myburg A.A."/>
            <person name="Grattapaglia D."/>
            <person name="Tuskan G.A."/>
            <person name="Hellsten U."/>
            <person name="Hayes R.D."/>
            <person name="Grimwood J."/>
            <person name="Jenkins J."/>
            <person name="Lindquist E."/>
            <person name="Tice H."/>
            <person name="Bauer D."/>
            <person name="Goodstein D.M."/>
            <person name="Dubchak I."/>
            <person name="Poliakov A."/>
            <person name="Mizrachi E."/>
            <person name="Kullan A.R."/>
            <person name="Hussey S.G."/>
            <person name="Pinard D."/>
            <person name="van der Merwe K."/>
            <person name="Singh P."/>
            <person name="van Jaarsveld I."/>
            <person name="Silva-Junior O.B."/>
            <person name="Togawa R.C."/>
            <person name="Pappas M.R."/>
            <person name="Faria D.A."/>
            <person name="Sansaloni C.P."/>
            <person name="Petroli C.D."/>
            <person name="Yang X."/>
            <person name="Ranjan P."/>
            <person name="Tschaplinski T.J."/>
            <person name="Ye C.Y."/>
            <person name="Li T."/>
            <person name="Sterck L."/>
            <person name="Vanneste K."/>
            <person name="Murat F."/>
            <person name="Soler M."/>
            <person name="Clemente H.S."/>
            <person name="Saidi N."/>
            <person name="Cassan-Wang H."/>
            <person name="Dunand C."/>
            <person name="Hefer C.A."/>
            <person name="Bornberg-Bauer E."/>
            <person name="Kersting A.R."/>
            <person name="Vining K."/>
            <person name="Amarasinghe V."/>
            <person name="Ranik M."/>
            <person name="Naithani S."/>
            <person name="Elser J."/>
            <person name="Boyd A.E."/>
            <person name="Liston A."/>
            <person name="Spatafora J.W."/>
            <person name="Dharmwardhana P."/>
            <person name="Raja R."/>
            <person name="Sullivan C."/>
            <person name="Romanel E."/>
            <person name="Alves-Ferreira M."/>
            <person name="Kulheim C."/>
            <person name="Foley W."/>
            <person name="Carocha V."/>
            <person name="Paiva J."/>
            <person name="Kudrna D."/>
            <person name="Brommonschenkel S.H."/>
            <person name="Pasquali G."/>
            <person name="Byrne M."/>
            <person name="Rigault P."/>
            <person name="Tibbits J."/>
            <person name="Spokevicius A."/>
            <person name="Jones R.C."/>
            <person name="Steane D.A."/>
            <person name="Vaillancourt R.E."/>
            <person name="Potts B.M."/>
            <person name="Joubert F."/>
            <person name="Barry K."/>
            <person name="Pappas G.J."/>
            <person name="Strauss S.H."/>
            <person name="Jaiswal P."/>
            <person name="Grima-Pettenati J."/>
            <person name="Salse J."/>
            <person name="Van de Peer Y."/>
            <person name="Rokhsar D.S."/>
            <person name="Schmutz J."/>
        </authorList>
    </citation>
    <scope>NUCLEOTIDE SEQUENCE [LARGE SCALE GENOMIC DNA]</scope>
    <source>
        <strain evidence="2">cv. BRASUZ1</strain>
        <tissue evidence="1">Leaf extractions</tissue>
    </source>
</reference>
<dbReference type="EMBL" id="MU849617">
    <property type="protein sequence ID" value="KAK2631529.1"/>
    <property type="molecule type" value="Genomic_DNA"/>
</dbReference>
<dbReference type="AlphaFoldDB" id="A0AAD9WHM9"/>
<sequence>MKDQGRRDVDAEDALSSISAATDIVNSLGKVWGITIGDLQVPEDARREEGPETMSQIKLWKLNQLGVALFLRHNSKLLG</sequence>